<protein>
    <submittedName>
        <fullName evidence="9">Rod shape-determining protein MreD</fullName>
    </submittedName>
</protein>
<evidence type="ECO:0000256" key="2">
    <source>
        <dbReference type="ARBA" id="ARBA00007776"/>
    </source>
</evidence>
<dbReference type="Proteomes" id="UP000317422">
    <property type="component" value="Unassembled WGS sequence"/>
</dbReference>
<reference evidence="9 10" key="1">
    <citation type="submission" date="2019-06" db="EMBL/GenBank/DDBJ databases">
        <title>Sequencing the genomes of 1000 actinobacteria strains.</title>
        <authorList>
            <person name="Klenk H.-P."/>
        </authorList>
    </citation>
    <scope>NUCLEOTIDE SEQUENCE [LARGE SCALE GENOMIC DNA]</scope>
    <source>
        <strain evidence="9 10">DSM 45015</strain>
    </source>
</reference>
<dbReference type="GO" id="GO:0008360">
    <property type="term" value="P:regulation of cell shape"/>
    <property type="evidence" value="ECO:0007669"/>
    <property type="project" value="UniProtKB-KW"/>
</dbReference>
<accession>A0A543NKL4</accession>
<dbReference type="InterPro" id="IPR007227">
    <property type="entry name" value="Cell_shape_determining_MreD"/>
</dbReference>
<dbReference type="EMBL" id="VFQC01000001">
    <property type="protein sequence ID" value="TQN32354.1"/>
    <property type="molecule type" value="Genomic_DNA"/>
</dbReference>
<dbReference type="AlphaFoldDB" id="A0A543NKL4"/>
<evidence type="ECO:0000256" key="8">
    <source>
        <dbReference type="SAM" id="Phobius"/>
    </source>
</evidence>
<evidence type="ECO:0000313" key="9">
    <source>
        <dbReference type="EMBL" id="TQN32354.1"/>
    </source>
</evidence>
<sequence>MNRLVAALLVAGAVVLQVAVVNRLPLPWGVPPDVVVLVLTAVALGTTPVTGALSGFAAGLAVDVLPPADHELGRYALLLSVAGYAVGSLRQSRNRGAAWPFIVAAGTVFGVALGWVLISVLVGDPRATLSSAVVTVALTTGTTMLVSPLVLLPALKLRNHFTTDDVLNVAVSPRVGGIRG</sequence>
<evidence type="ECO:0000256" key="4">
    <source>
        <dbReference type="ARBA" id="ARBA00022692"/>
    </source>
</evidence>
<evidence type="ECO:0000256" key="5">
    <source>
        <dbReference type="ARBA" id="ARBA00022960"/>
    </source>
</evidence>
<evidence type="ECO:0000313" key="10">
    <source>
        <dbReference type="Proteomes" id="UP000317422"/>
    </source>
</evidence>
<feature type="transmembrane region" description="Helical" evidence="8">
    <location>
        <begin position="101"/>
        <end position="123"/>
    </location>
</feature>
<organism evidence="9 10">
    <name type="scientific">Haloactinospora alba</name>
    <dbReference type="NCBI Taxonomy" id="405555"/>
    <lineage>
        <taxon>Bacteria</taxon>
        <taxon>Bacillati</taxon>
        <taxon>Actinomycetota</taxon>
        <taxon>Actinomycetes</taxon>
        <taxon>Streptosporangiales</taxon>
        <taxon>Nocardiopsidaceae</taxon>
        <taxon>Haloactinospora</taxon>
    </lineage>
</organism>
<evidence type="ECO:0000256" key="6">
    <source>
        <dbReference type="ARBA" id="ARBA00022989"/>
    </source>
</evidence>
<evidence type="ECO:0000256" key="7">
    <source>
        <dbReference type="ARBA" id="ARBA00023136"/>
    </source>
</evidence>
<comment type="subcellular location">
    <subcellularLocation>
        <location evidence="1">Cell membrane</location>
        <topology evidence="1">Multi-pass membrane protein</topology>
    </subcellularLocation>
</comment>
<name>A0A543NKL4_9ACTN</name>
<dbReference type="NCBIfam" id="TIGR03426">
    <property type="entry name" value="shape_MreD"/>
    <property type="match status" value="1"/>
</dbReference>
<keyword evidence="6 8" id="KW-1133">Transmembrane helix</keyword>
<keyword evidence="10" id="KW-1185">Reference proteome</keyword>
<dbReference type="Pfam" id="PF04093">
    <property type="entry name" value="MreD"/>
    <property type="match status" value="1"/>
</dbReference>
<keyword evidence="4 8" id="KW-0812">Transmembrane</keyword>
<comment type="similarity">
    <text evidence="2">Belongs to the MreD family.</text>
</comment>
<dbReference type="GO" id="GO:0005886">
    <property type="term" value="C:plasma membrane"/>
    <property type="evidence" value="ECO:0007669"/>
    <property type="project" value="UniProtKB-SubCell"/>
</dbReference>
<keyword evidence="5" id="KW-0133">Cell shape</keyword>
<dbReference type="RefSeq" id="WP_141923867.1">
    <property type="nucleotide sequence ID" value="NZ_VFQC01000001.1"/>
</dbReference>
<proteinExistence type="inferred from homology"/>
<gene>
    <name evidence="9" type="ORF">FHX37_2308</name>
</gene>
<evidence type="ECO:0000256" key="3">
    <source>
        <dbReference type="ARBA" id="ARBA00022475"/>
    </source>
</evidence>
<feature type="transmembrane region" description="Helical" evidence="8">
    <location>
        <begin position="129"/>
        <end position="152"/>
    </location>
</feature>
<comment type="caution">
    <text evidence="9">The sequence shown here is derived from an EMBL/GenBank/DDBJ whole genome shotgun (WGS) entry which is preliminary data.</text>
</comment>
<keyword evidence="3" id="KW-1003">Cell membrane</keyword>
<feature type="transmembrane region" description="Helical" evidence="8">
    <location>
        <begin position="72"/>
        <end position="89"/>
    </location>
</feature>
<dbReference type="OrthoDB" id="3473300at2"/>
<evidence type="ECO:0000256" key="1">
    <source>
        <dbReference type="ARBA" id="ARBA00004651"/>
    </source>
</evidence>
<keyword evidence="7 8" id="KW-0472">Membrane</keyword>